<dbReference type="OrthoDB" id="10067624at2759"/>
<dbReference type="PANTHER" id="PTHR15751">
    <property type="entry name" value="TRAFFICKING KINESIN-BINDING PROTEIN"/>
    <property type="match status" value="1"/>
</dbReference>
<comment type="similarity">
    <text evidence="2">Belongs to the milton family.</text>
</comment>
<proteinExistence type="inferred from homology"/>
<feature type="compositionally biased region" description="Acidic residues" evidence="6">
    <location>
        <begin position="481"/>
        <end position="493"/>
    </location>
</feature>
<dbReference type="FunCoup" id="E2BK45">
    <property type="interactions" value="756"/>
</dbReference>
<evidence type="ECO:0000256" key="3">
    <source>
        <dbReference type="ARBA" id="ARBA00023054"/>
    </source>
</evidence>
<keyword evidence="4" id="KW-0496">Mitochondrion</keyword>
<feature type="region of interest" description="Disordered" evidence="6">
    <location>
        <begin position="1139"/>
        <end position="1163"/>
    </location>
</feature>
<accession>E2BK45</accession>
<dbReference type="GO" id="GO:0031410">
    <property type="term" value="C:cytoplasmic vesicle"/>
    <property type="evidence" value="ECO:0007669"/>
    <property type="project" value="TreeGrafter"/>
</dbReference>
<feature type="region of interest" description="Disordered" evidence="6">
    <location>
        <begin position="79"/>
        <end position="100"/>
    </location>
</feature>
<evidence type="ECO:0000256" key="6">
    <source>
        <dbReference type="SAM" id="MobiDB-lite"/>
    </source>
</evidence>
<feature type="region of interest" description="Disordered" evidence="6">
    <location>
        <begin position="885"/>
        <end position="960"/>
    </location>
</feature>
<feature type="compositionally biased region" description="Acidic residues" evidence="6">
    <location>
        <begin position="506"/>
        <end position="516"/>
    </location>
</feature>
<dbReference type="Gene3D" id="3.30.1330.10">
    <property type="entry name" value="PurM-like, N-terminal domain"/>
    <property type="match status" value="1"/>
</dbReference>
<feature type="compositionally biased region" description="Basic and acidic residues" evidence="6">
    <location>
        <begin position="455"/>
        <end position="465"/>
    </location>
</feature>
<evidence type="ECO:0000256" key="5">
    <source>
        <dbReference type="SAM" id="Coils"/>
    </source>
</evidence>
<dbReference type="GO" id="GO:0048311">
    <property type="term" value="P:mitochondrion distribution"/>
    <property type="evidence" value="ECO:0007669"/>
    <property type="project" value="TreeGrafter"/>
</dbReference>
<dbReference type="GO" id="GO:0005739">
    <property type="term" value="C:mitochondrion"/>
    <property type="evidence" value="ECO:0007669"/>
    <property type="project" value="UniProtKB-SubCell"/>
</dbReference>
<evidence type="ECO:0000313" key="9">
    <source>
        <dbReference type="EMBL" id="EFN83953.1"/>
    </source>
</evidence>
<dbReference type="InterPro" id="IPR036921">
    <property type="entry name" value="PurM-like_N_sf"/>
</dbReference>
<protein>
    <submittedName>
        <fullName evidence="9">Selenide, water dikinase</fullName>
    </submittedName>
</protein>
<evidence type="ECO:0000259" key="7">
    <source>
        <dbReference type="SMART" id="SM01423"/>
    </source>
</evidence>
<dbReference type="InterPro" id="IPR006933">
    <property type="entry name" value="HAP1_N"/>
</dbReference>
<dbReference type="STRING" id="610380.E2BK45"/>
<feature type="compositionally biased region" description="Polar residues" evidence="6">
    <location>
        <begin position="1411"/>
        <end position="1420"/>
    </location>
</feature>
<dbReference type="PANTHER" id="PTHR15751:SF12">
    <property type="entry name" value="TRAFFICKING KINESIN-BINDING PROTEIN MILT"/>
    <property type="match status" value="1"/>
</dbReference>
<dbReference type="EMBL" id="GL448740">
    <property type="protein sequence ID" value="EFN83953.1"/>
    <property type="molecule type" value="Genomic_DNA"/>
</dbReference>
<dbReference type="GO" id="GO:0016301">
    <property type="term" value="F:kinase activity"/>
    <property type="evidence" value="ECO:0007669"/>
    <property type="project" value="UniProtKB-KW"/>
</dbReference>
<gene>
    <name evidence="9" type="ORF">EAI_09623</name>
</gene>
<feature type="compositionally biased region" description="Polar residues" evidence="6">
    <location>
        <begin position="1142"/>
        <end position="1151"/>
    </location>
</feature>
<feature type="domain" description="HAP1 N-terminal" evidence="8">
    <location>
        <begin position="446"/>
        <end position="820"/>
    </location>
</feature>
<dbReference type="InParanoid" id="E2BK45"/>
<evidence type="ECO:0000313" key="10">
    <source>
        <dbReference type="Proteomes" id="UP000008237"/>
    </source>
</evidence>
<dbReference type="Pfam" id="PF04849">
    <property type="entry name" value="HAP1_N"/>
    <property type="match status" value="1"/>
</dbReference>
<dbReference type="SUPFAM" id="SSF56042">
    <property type="entry name" value="PurM C-terminal domain-like"/>
    <property type="match status" value="1"/>
</dbReference>
<evidence type="ECO:0000256" key="4">
    <source>
        <dbReference type="ARBA" id="ARBA00023128"/>
    </source>
</evidence>
<reference evidence="9 10" key="1">
    <citation type="journal article" date="2010" name="Science">
        <title>Genomic comparison of the ants Camponotus floridanus and Harpegnathos saltator.</title>
        <authorList>
            <person name="Bonasio R."/>
            <person name="Zhang G."/>
            <person name="Ye C."/>
            <person name="Mutti N.S."/>
            <person name="Fang X."/>
            <person name="Qin N."/>
            <person name="Donahue G."/>
            <person name="Yang P."/>
            <person name="Li Q."/>
            <person name="Li C."/>
            <person name="Zhang P."/>
            <person name="Huang Z."/>
            <person name="Berger S.L."/>
            <person name="Reinberg D."/>
            <person name="Wang J."/>
            <person name="Liebig J."/>
        </authorList>
    </citation>
    <scope>NUCLEOTIDE SEQUENCE [LARGE SCALE GENOMIC DNA]</scope>
    <source>
        <strain evidence="9 10">R22 G/1</strain>
    </source>
</reference>
<evidence type="ECO:0000256" key="2">
    <source>
        <dbReference type="ARBA" id="ARBA00007007"/>
    </source>
</evidence>
<evidence type="ECO:0000259" key="8">
    <source>
        <dbReference type="SMART" id="SM01424"/>
    </source>
</evidence>
<dbReference type="Pfam" id="PF12448">
    <property type="entry name" value="Milton"/>
    <property type="match status" value="1"/>
</dbReference>
<feature type="compositionally biased region" description="Pro residues" evidence="6">
    <location>
        <begin position="1216"/>
        <end position="1229"/>
    </location>
</feature>
<feature type="compositionally biased region" description="Basic and acidic residues" evidence="6">
    <location>
        <begin position="79"/>
        <end position="90"/>
    </location>
</feature>
<feature type="domain" description="Trafficking kinesin-binding protein C-terminal" evidence="7">
    <location>
        <begin position="872"/>
        <end position="1049"/>
    </location>
</feature>
<keyword evidence="9" id="KW-0418">Kinase</keyword>
<sequence>MSSSPPSMSEIITQTVARKEEDEGDRTVSLELLGDPCGNVQIPFDPESHGLSADFQLTKFANPLRRNLQLERQERQSLLDLFDGKEDEKAGPYPPDCGRKDTRVTRLDNGGMMLVETFNVIPPLVDDPYAMGKIAYAVVHEGIYSLGLVQCTSSRLILGVSDAMKDDERKTVVPMAIRGYMAAAKAGETTVKDCQVFLNPCCLFGGTATVLCYPHEIVEPVDATAGDVIVLTKPLGTMVALAVSEWMKQPEKKSRLLLTITEESVERARSRAVDCMMRTNRLAAALMRKVGFSVRSDRIWVSVDLRERGDFGQYNAHAACEVGAYGILGHATLLVERQTNDVNFIIHNMPVIARMSATAKITGNTLPLLQGEVPEVSGGLLVVLPREQAAAYCKALEKIEHRQAWIVGIVESGGRTARVIERPRVIEVPAKDNGISLCSWSRDRSADLPYTLEEDTAKGRDERTPTPDVVEPEEPGHEHDDPQEDDDPYEYDDDIRPPAASRNDVGNDDDDGDDDDVECLSLFEAASYLAASSSVPTTRVSAPCWGCKSCTVEALPLFLLGSPTEATCTCTSFLCSNRVSQMTKTYNDIEAVTRLLEEKEKDLELTARIGKELLTHNQKLESTVNALETELKEANEKITQLNHELLKKTELIQILTNDVDESSSEAGTPTGLRGINLDMLQRKINTLEDENKQLRSEFAKLAHDADDSEEQEARLVKDITAQLVSANMEVDGIAEELGRQKEENRLQHEQIVSLTAKLAETELRLAQLMAEHDEVGATLVITRDNQNTLASELAEFKERYAEVVNLLAETQEQLRKQRKRGMPTVRGGPLFPSMGAAPQPDSIASELESSLYSEFSVDSGISGDRLPTYKKVFETVRSASRASHVTSMDPNHFPRIGSMTTSTLSSSSAGPRMSCGQVRPHASTYPSLDSAGHSDSEGSLLTESEDYPGPQRTGVPGAPGAADLEAALRRLTPAEVLARRACLSTGAGYNYDYDGGAHSPPTFLPFGCRTPDSIMSTGSSGNLSGFSGNSGNTWRIPEKLQIVKPMEGSQTLHHWSQLATPTLGGLLEDRPGVKTRGGRGLEDLGLVTFTLSDLEEDEEYTNPGKLFQDTGSVYTYTNSTVLHPDDHTSVTPSIVGSRVATAPNSGMNSGMSTPRTLSRRNSTSTFSTTLGLAKMLNERGIKAVTPSCVGTPSCVATPTGERNFTPTATPCNSPDASPPPTRSTSPPPETSNTLSLGLFSSGAELLKRTFSHESSTAAAQSKKKRPKPALSRSDKKALTGIRLVEKLERIGIDTIMATTISSISPLALHGALYTRRLTESPMAQLTFLKTSMSSSTSQEKLISPSSSASSVSGEFLPGKPPLPVKRNGKDEPETGGRSGSNAFNSRSGRQRRSGAKATRPDLGQVKPPVSTPVTKESAAQSALGTISSLLFGRKGGLL</sequence>
<feature type="compositionally biased region" description="Low complexity" evidence="6">
    <location>
        <begin position="1152"/>
        <end position="1163"/>
    </location>
</feature>
<name>E2BK45_HARSA</name>
<dbReference type="InterPro" id="IPR022154">
    <property type="entry name" value="TRAK1/2_C"/>
</dbReference>
<keyword evidence="9" id="KW-0808">Transferase</keyword>
<feature type="region of interest" description="Disordered" evidence="6">
    <location>
        <begin position="1333"/>
        <end position="1420"/>
    </location>
</feature>
<dbReference type="SMART" id="SM01424">
    <property type="entry name" value="HAP1_N"/>
    <property type="match status" value="1"/>
</dbReference>
<keyword evidence="10" id="KW-1185">Reference proteome</keyword>
<dbReference type="InterPro" id="IPR036676">
    <property type="entry name" value="PurM-like_C_sf"/>
</dbReference>
<dbReference type="InterPro" id="IPR051946">
    <property type="entry name" value="Intracell_Traff-Reg"/>
</dbReference>
<feature type="compositionally biased region" description="Low complexity" evidence="6">
    <location>
        <begin position="1343"/>
        <end position="1352"/>
    </location>
</feature>
<feature type="region of interest" description="Disordered" evidence="6">
    <location>
        <begin position="1200"/>
        <end position="1233"/>
    </location>
</feature>
<feature type="coiled-coil region" evidence="5">
    <location>
        <begin position="617"/>
        <end position="651"/>
    </location>
</feature>
<feature type="region of interest" description="Disordered" evidence="6">
    <location>
        <begin position="449"/>
        <end position="516"/>
    </location>
</feature>
<feature type="compositionally biased region" description="Polar residues" evidence="6">
    <location>
        <begin position="1200"/>
        <end position="1212"/>
    </location>
</feature>
<feature type="compositionally biased region" description="Low complexity" evidence="6">
    <location>
        <begin position="898"/>
        <end position="908"/>
    </location>
</feature>
<evidence type="ECO:0000256" key="1">
    <source>
        <dbReference type="ARBA" id="ARBA00004173"/>
    </source>
</evidence>
<comment type="subcellular location">
    <subcellularLocation>
        <location evidence="1">Mitochondrion</location>
    </subcellularLocation>
</comment>
<dbReference type="GO" id="GO:0006605">
    <property type="term" value="P:protein targeting"/>
    <property type="evidence" value="ECO:0007669"/>
    <property type="project" value="TreeGrafter"/>
</dbReference>
<organism evidence="10">
    <name type="scientific">Harpegnathos saltator</name>
    <name type="common">Jerdon's jumping ant</name>
    <dbReference type="NCBI Taxonomy" id="610380"/>
    <lineage>
        <taxon>Eukaryota</taxon>
        <taxon>Metazoa</taxon>
        <taxon>Ecdysozoa</taxon>
        <taxon>Arthropoda</taxon>
        <taxon>Hexapoda</taxon>
        <taxon>Insecta</taxon>
        <taxon>Pterygota</taxon>
        <taxon>Neoptera</taxon>
        <taxon>Endopterygota</taxon>
        <taxon>Hymenoptera</taxon>
        <taxon>Apocrita</taxon>
        <taxon>Aculeata</taxon>
        <taxon>Formicoidea</taxon>
        <taxon>Formicidae</taxon>
        <taxon>Ponerinae</taxon>
        <taxon>Ponerini</taxon>
        <taxon>Harpegnathos</taxon>
    </lineage>
</organism>
<dbReference type="Gene3D" id="3.90.650.10">
    <property type="entry name" value="PurM-like C-terminal domain"/>
    <property type="match status" value="1"/>
</dbReference>
<dbReference type="GO" id="GO:0017022">
    <property type="term" value="F:myosin binding"/>
    <property type="evidence" value="ECO:0007669"/>
    <property type="project" value="TreeGrafter"/>
</dbReference>
<feature type="region of interest" description="Disordered" evidence="6">
    <location>
        <begin position="814"/>
        <end position="841"/>
    </location>
</feature>
<feature type="region of interest" description="Disordered" evidence="6">
    <location>
        <begin position="1251"/>
        <end position="1274"/>
    </location>
</feature>
<dbReference type="OMA" id="NTWRIPE"/>
<dbReference type="GO" id="GO:0047496">
    <property type="term" value="P:vesicle transport along microtubule"/>
    <property type="evidence" value="ECO:0007669"/>
    <property type="project" value="TreeGrafter"/>
</dbReference>
<dbReference type="Proteomes" id="UP000008237">
    <property type="component" value="Unassembled WGS sequence"/>
</dbReference>
<keyword evidence="3 5" id="KW-0175">Coiled coil</keyword>
<feature type="coiled-coil region" evidence="5">
    <location>
        <begin position="677"/>
        <end position="711"/>
    </location>
</feature>
<dbReference type="SMART" id="SM01423">
    <property type="entry name" value="Milton"/>
    <property type="match status" value="1"/>
</dbReference>